<dbReference type="Gene3D" id="3.30.450.20">
    <property type="entry name" value="PAS domain"/>
    <property type="match status" value="1"/>
</dbReference>
<proteinExistence type="predicted"/>
<evidence type="ECO:0000259" key="7">
    <source>
        <dbReference type="SMART" id="SM01049"/>
    </source>
</evidence>
<keyword evidence="4" id="KW-1133">Transmembrane helix</keyword>
<accession>A0ABR6ZK99</accession>
<evidence type="ECO:0000256" key="6">
    <source>
        <dbReference type="SAM" id="SignalP"/>
    </source>
</evidence>
<protein>
    <submittedName>
        <fullName evidence="8">Cache domain-containing protein</fullName>
    </submittedName>
</protein>
<keyword evidence="2" id="KW-1003">Cell membrane</keyword>
<reference evidence="8 9" key="1">
    <citation type="submission" date="2020-08" db="EMBL/GenBank/DDBJ databases">
        <title>Novel species isolated from subtropical streams in China.</title>
        <authorList>
            <person name="Lu H."/>
        </authorList>
    </citation>
    <scope>NUCLEOTIDE SEQUENCE [LARGE SCALE GENOMIC DNA]</scope>
    <source>
        <strain evidence="8 9">CY18W</strain>
    </source>
</reference>
<dbReference type="InterPro" id="IPR033480">
    <property type="entry name" value="sCache_2"/>
</dbReference>
<dbReference type="Proteomes" id="UP000650424">
    <property type="component" value="Unassembled WGS sequence"/>
</dbReference>
<evidence type="ECO:0000313" key="8">
    <source>
        <dbReference type="EMBL" id="MBC3916322.1"/>
    </source>
</evidence>
<organism evidence="8 9">
    <name type="scientific">Undibacterium hunanense</name>
    <dbReference type="NCBI Taxonomy" id="2762292"/>
    <lineage>
        <taxon>Bacteria</taxon>
        <taxon>Pseudomonadati</taxon>
        <taxon>Pseudomonadota</taxon>
        <taxon>Betaproteobacteria</taxon>
        <taxon>Burkholderiales</taxon>
        <taxon>Oxalobacteraceae</taxon>
        <taxon>Undibacterium</taxon>
    </lineage>
</organism>
<evidence type="ECO:0000256" key="3">
    <source>
        <dbReference type="ARBA" id="ARBA00022692"/>
    </source>
</evidence>
<evidence type="ECO:0000256" key="4">
    <source>
        <dbReference type="ARBA" id="ARBA00022989"/>
    </source>
</evidence>
<keyword evidence="3" id="KW-0812">Transmembrane</keyword>
<name>A0ABR6ZK99_9BURK</name>
<evidence type="ECO:0000256" key="1">
    <source>
        <dbReference type="ARBA" id="ARBA00004651"/>
    </source>
</evidence>
<feature type="signal peptide" evidence="6">
    <location>
        <begin position="1"/>
        <end position="23"/>
    </location>
</feature>
<keyword evidence="9" id="KW-1185">Reference proteome</keyword>
<evidence type="ECO:0000313" key="9">
    <source>
        <dbReference type="Proteomes" id="UP000650424"/>
    </source>
</evidence>
<comment type="caution">
    <text evidence="8">The sequence shown here is derived from an EMBL/GenBank/DDBJ whole genome shotgun (WGS) entry which is preliminary data.</text>
</comment>
<evidence type="ECO:0000256" key="5">
    <source>
        <dbReference type="ARBA" id="ARBA00023136"/>
    </source>
</evidence>
<dbReference type="Pfam" id="PF08269">
    <property type="entry name" value="dCache_2"/>
    <property type="match status" value="1"/>
</dbReference>
<dbReference type="RefSeq" id="WP_186945547.1">
    <property type="nucleotide sequence ID" value="NZ_JACOGF010000001.1"/>
</dbReference>
<dbReference type="EMBL" id="JACOGF010000001">
    <property type="protein sequence ID" value="MBC3916322.1"/>
    <property type="molecule type" value="Genomic_DNA"/>
</dbReference>
<gene>
    <name evidence="8" type="ORF">H8L32_02370</name>
</gene>
<dbReference type="InterPro" id="IPR004010">
    <property type="entry name" value="Double_Cache_2"/>
</dbReference>
<evidence type="ECO:0000256" key="2">
    <source>
        <dbReference type="ARBA" id="ARBA00022475"/>
    </source>
</evidence>
<dbReference type="SMART" id="SM01049">
    <property type="entry name" value="Cache_2"/>
    <property type="match status" value="1"/>
</dbReference>
<feature type="domain" description="Single Cache" evidence="7">
    <location>
        <begin position="22"/>
        <end position="105"/>
    </location>
</feature>
<keyword evidence="6" id="KW-0732">Signal</keyword>
<feature type="chain" id="PRO_5046696967" evidence="6">
    <location>
        <begin position="24"/>
        <end position="153"/>
    </location>
</feature>
<comment type="subcellular location">
    <subcellularLocation>
        <location evidence="1">Cell membrane</location>
        <topology evidence="1">Multi-pass membrane protein</topology>
    </subcellularLocation>
</comment>
<sequence length="153" mass="17185">MKFLSKFLLLGLLVTGFMSPGMAAEERGTTEQAMAMVKKGISYIKEHGKEKAFAEFANTANKDFHDRDLYLFAYDLNGVNLSHGNNPKMNGKNLIDLKVGDRFVVKDMIAVINSKGKGWVDYQWPNPVTKVLEMKSTYVEKVDNYFVGSGAYK</sequence>
<keyword evidence="5" id="KW-0472">Membrane</keyword>